<proteinExistence type="predicted"/>
<gene>
    <name evidence="2" type="ORF">TSIB3V08_LOCUS833</name>
</gene>
<dbReference type="EMBL" id="OC000219">
    <property type="protein sequence ID" value="CAD7256553.1"/>
    <property type="molecule type" value="Genomic_DNA"/>
</dbReference>
<accession>A0A7R9ALZ8</accession>
<dbReference type="AlphaFoldDB" id="A0A7R9ALZ8"/>
<evidence type="ECO:0000256" key="1">
    <source>
        <dbReference type="SAM" id="MobiDB-lite"/>
    </source>
</evidence>
<feature type="region of interest" description="Disordered" evidence="1">
    <location>
        <begin position="1"/>
        <end position="20"/>
    </location>
</feature>
<feature type="region of interest" description="Disordered" evidence="1">
    <location>
        <begin position="70"/>
        <end position="95"/>
    </location>
</feature>
<evidence type="ECO:0000313" key="2">
    <source>
        <dbReference type="EMBL" id="CAD7256553.1"/>
    </source>
</evidence>
<organism evidence="2">
    <name type="scientific">Timema shepardi</name>
    <name type="common">Walking stick</name>
    <dbReference type="NCBI Taxonomy" id="629360"/>
    <lineage>
        <taxon>Eukaryota</taxon>
        <taxon>Metazoa</taxon>
        <taxon>Ecdysozoa</taxon>
        <taxon>Arthropoda</taxon>
        <taxon>Hexapoda</taxon>
        <taxon>Insecta</taxon>
        <taxon>Pterygota</taxon>
        <taxon>Neoptera</taxon>
        <taxon>Polyneoptera</taxon>
        <taxon>Phasmatodea</taxon>
        <taxon>Timematodea</taxon>
        <taxon>Timematoidea</taxon>
        <taxon>Timematidae</taxon>
        <taxon>Timema</taxon>
    </lineage>
</organism>
<protein>
    <submittedName>
        <fullName evidence="2">Uncharacterized protein</fullName>
    </submittedName>
</protein>
<sequence>MELENEDPVLIDTDDNDNDFESEDVYKEDAYNLQYSRYPLQWPNGLRRHSSGPLISEKLEFESRSDLLSQLPDPRAKSRRVGGDGEVTRGWSPLPLPNPSTITPLHPRLISHCACAHEKTANIGTLFQDFNSSSQVNGRLYVKPLDWCDLTGLNLTRFDRIELGSIGPVHPTKIRTSVSLSSAVELNTTSTSANYVTEAVHPTEIRTSISPSSAVELNMTSALANYATEAGGRVYTFPDLLLHRYLLKDPEIESGNSGPVARKSDHVFWHQPNLGWGNVTNWQLTKSTYNLMWENVTNWQLMENTYNLMWENVTNWQLTKSTYNIMWENVTNWQLMESTYNLMWENVTNWQLTKSMYNLIWGNVTN</sequence>
<reference evidence="2" key="1">
    <citation type="submission" date="2020-11" db="EMBL/GenBank/DDBJ databases">
        <authorList>
            <person name="Tran Van P."/>
        </authorList>
    </citation>
    <scope>NUCLEOTIDE SEQUENCE</scope>
</reference>
<name>A0A7R9ALZ8_TIMSH</name>